<feature type="chain" id="PRO_5031330447" evidence="1">
    <location>
        <begin position="23"/>
        <end position="176"/>
    </location>
</feature>
<gene>
    <name evidence="3" type="ORF">HNR28_000924</name>
</gene>
<accession>A0A7W9WNL0</accession>
<comment type="caution">
    <text evidence="3">The sequence shown here is derived from an EMBL/GenBank/DDBJ whole genome shotgun (WGS) entry which is preliminary data.</text>
</comment>
<name>A0A7W9WNL0_CASDE</name>
<dbReference type="InterPro" id="IPR012347">
    <property type="entry name" value="Ferritin-like"/>
</dbReference>
<evidence type="ECO:0000256" key="1">
    <source>
        <dbReference type="SAM" id="SignalP"/>
    </source>
</evidence>
<protein>
    <submittedName>
        <fullName evidence="3">Putative membrane protein</fullName>
    </submittedName>
</protein>
<dbReference type="PANTHER" id="PTHR38593">
    <property type="entry name" value="BLR2558 PROTEIN"/>
    <property type="match status" value="1"/>
</dbReference>
<feature type="signal peptide" evidence="1">
    <location>
        <begin position="1"/>
        <end position="22"/>
    </location>
</feature>
<dbReference type="AlphaFoldDB" id="A0A7W9WNL0"/>
<dbReference type="Gene3D" id="1.20.1260.10">
    <property type="match status" value="1"/>
</dbReference>
<evidence type="ECO:0000259" key="2">
    <source>
        <dbReference type="Pfam" id="PF13628"/>
    </source>
</evidence>
<dbReference type="Pfam" id="PF13628">
    <property type="entry name" value="DUF4142"/>
    <property type="match status" value="1"/>
</dbReference>
<sequence length="176" mass="18855">MNHTRTASFILGAAAAAFSMLAAGQQPGGLAQQDRAFMENAIQGSYAEIEASQLALKKDSSPDVRAFANTMISDHGKMVEEARTLAQQKGYTPPDGPSVLQKGEATALKTLSGGAFDAAYVNRIGVAAHESTVQQFQQADQEVQDPDIKAMIRKALPKLQEHLRMARALDAKQDAQ</sequence>
<dbReference type="RefSeq" id="WP_052355652.1">
    <property type="nucleotide sequence ID" value="NZ_JACHIB010000004.1"/>
</dbReference>
<proteinExistence type="predicted"/>
<dbReference type="PANTHER" id="PTHR38593:SF1">
    <property type="entry name" value="BLR2558 PROTEIN"/>
    <property type="match status" value="1"/>
</dbReference>
<dbReference type="EMBL" id="JACHIB010000004">
    <property type="protein sequence ID" value="MBB6082895.1"/>
    <property type="molecule type" value="Genomic_DNA"/>
</dbReference>
<evidence type="ECO:0000313" key="4">
    <source>
        <dbReference type="Proteomes" id="UP000541136"/>
    </source>
</evidence>
<dbReference type="Proteomes" id="UP000541136">
    <property type="component" value="Unassembled WGS sequence"/>
</dbReference>
<keyword evidence="1" id="KW-0732">Signal</keyword>
<dbReference type="InterPro" id="IPR025419">
    <property type="entry name" value="DUF4142"/>
</dbReference>
<organism evidence="3 4">
    <name type="scientific">Castellaniella defragrans</name>
    <name type="common">Alcaligenes defragrans</name>
    <dbReference type="NCBI Taxonomy" id="75697"/>
    <lineage>
        <taxon>Bacteria</taxon>
        <taxon>Pseudomonadati</taxon>
        <taxon>Pseudomonadota</taxon>
        <taxon>Betaproteobacteria</taxon>
        <taxon>Burkholderiales</taxon>
        <taxon>Alcaligenaceae</taxon>
        <taxon>Castellaniella</taxon>
    </lineage>
</organism>
<feature type="domain" description="DUF4142" evidence="2">
    <location>
        <begin position="32"/>
        <end position="169"/>
    </location>
</feature>
<evidence type="ECO:0000313" key="3">
    <source>
        <dbReference type="EMBL" id="MBB6082895.1"/>
    </source>
</evidence>
<reference evidence="3 4" key="1">
    <citation type="submission" date="2020-08" db="EMBL/GenBank/DDBJ databases">
        <title>Genomic Encyclopedia of Type Strains, Phase IV (KMG-IV): sequencing the most valuable type-strain genomes for metagenomic binning, comparative biology and taxonomic classification.</title>
        <authorList>
            <person name="Goeker M."/>
        </authorList>
    </citation>
    <scope>NUCLEOTIDE SEQUENCE [LARGE SCALE GENOMIC DNA]</scope>
    <source>
        <strain evidence="3 4">DSM 12141</strain>
    </source>
</reference>